<feature type="compositionally biased region" description="Polar residues" evidence="3">
    <location>
        <begin position="33"/>
        <end position="50"/>
    </location>
</feature>
<feature type="domain" description="Glabrous enhancer-binding protein-like DBD" evidence="4">
    <location>
        <begin position="145"/>
        <end position="234"/>
    </location>
</feature>
<evidence type="ECO:0000259" key="4">
    <source>
        <dbReference type="Pfam" id="PF04504"/>
    </source>
</evidence>
<evidence type="ECO:0000256" key="1">
    <source>
        <dbReference type="ARBA" id="ARBA00010820"/>
    </source>
</evidence>
<evidence type="ECO:0000256" key="3">
    <source>
        <dbReference type="SAM" id="MobiDB-lite"/>
    </source>
</evidence>
<reference evidence="5 6" key="1">
    <citation type="submission" date="2024-12" db="EMBL/GenBank/DDBJ databases">
        <title>The unique morphological basis and parallel evolutionary history of personate flowers in Penstemon.</title>
        <authorList>
            <person name="Depatie T.H."/>
            <person name="Wessinger C.A."/>
        </authorList>
    </citation>
    <scope>NUCLEOTIDE SEQUENCE [LARGE SCALE GENOMIC DNA]</scope>
    <source>
        <strain evidence="5">WTNN_2</strain>
        <tissue evidence="5">Leaf</tissue>
    </source>
</reference>
<evidence type="ECO:0000313" key="5">
    <source>
        <dbReference type="EMBL" id="KAL3819592.1"/>
    </source>
</evidence>
<feature type="region of interest" description="Disordered" evidence="3">
    <location>
        <begin position="1"/>
        <end position="141"/>
    </location>
</feature>
<organism evidence="5 6">
    <name type="scientific">Penstemon smallii</name>
    <dbReference type="NCBI Taxonomy" id="265156"/>
    <lineage>
        <taxon>Eukaryota</taxon>
        <taxon>Viridiplantae</taxon>
        <taxon>Streptophyta</taxon>
        <taxon>Embryophyta</taxon>
        <taxon>Tracheophyta</taxon>
        <taxon>Spermatophyta</taxon>
        <taxon>Magnoliopsida</taxon>
        <taxon>eudicotyledons</taxon>
        <taxon>Gunneridae</taxon>
        <taxon>Pentapetalae</taxon>
        <taxon>asterids</taxon>
        <taxon>lamiids</taxon>
        <taxon>Lamiales</taxon>
        <taxon>Plantaginaceae</taxon>
        <taxon>Cheloneae</taxon>
        <taxon>Penstemon</taxon>
    </lineage>
</organism>
<feature type="compositionally biased region" description="Basic and acidic residues" evidence="3">
    <location>
        <begin position="1"/>
        <end position="12"/>
    </location>
</feature>
<dbReference type="PANTHER" id="PTHR31662:SF33">
    <property type="entry name" value="DNA-BINDING STOREKEEPER PROTEIN TRANSCRIPTIONAL REGULATOR-LIKE PROTEIN"/>
    <property type="match status" value="1"/>
</dbReference>
<dbReference type="Proteomes" id="UP001634393">
    <property type="component" value="Unassembled WGS sequence"/>
</dbReference>
<accession>A0ABD3S596</accession>
<proteinExistence type="inferred from homology"/>
<feature type="region of interest" description="Disordered" evidence="3">
    <location>
        <begin position="251"/>
        <end position="270"/>
    </location>
</feature>
<sequence length="358" mass="39856">MAKNRVPDKPVETESEDDDSSSEEFESESEPEQIQSNQKPNSPTHKNQQTPPQPQLSSSSDEEESDSDSDAELHVKPLASKPSDDAKKPRSKPSDSEPATPSKSTVKRPAEENVDSKDSKRSKKKPIPEKEPGSAALDSSKRVPFQRVWSEDDEIVILKGMLEFAEKKKLNPIADLDAFLEFIKKNLHVDVNNKQLQDKIRRLKKKYMKNKGKGSNLSKPHEKEGYELSELIWGNDKGIEAVVKANGSVAARKAPSKTTSNGVENDKGGDDLMSVDVANADAAEKVLEPLKTCSYGLNVDERILRIGAELFEGVNGIEDGAKEWKKLMLKEMEIHIEHIDVMRARAKLVVDVLKSRNH</sequence>
<feature type="coiled-coil region" evidence="2">
    <location>
        <begin position="186"/>
        <end position="213"/>
    </location>
</feature>
<keyword evidence="6" id="KW-1185">Reference proteome</keyword>
<feature type="compositionally biased region" description="Basic and acidic residues" evidence="3">
    <location>
        <begin position="82"/>
        <end position="95"/>
    </location>
</feature>
<dbReference type="PANTHER" id="PTHR31662">
    <property type="entry name" value="BNAANNG10740D PROTEIN-RELATED"/>
    <property type="match status" value="1"/>
</dbReference>
<feature type="compositionally biased region" description="Acidic residues" evidence="3">
    <location>
        <begin position="13"/>
        <end position="31"/>
    </location>
</feature>
<dbReference type="InterPro" id="IPR007592">
    <property type="entry name" value="GEBP"/>
</dbReference>
<feature type="compositionally biased region" description="Acidic residues" evidence="3">
    <location>
        <begin position="60"/>
        <end position="70"/>
    </location>
</feature>
<comment type="similarity">
    <text evidence="1">Belongs to the GeBP family.</text>
</comment>
<dbReference type="InterPro" id="IPR053932">
    <property type="entry name" value="GeBP-like_DBD"/>
</dbReference>
<dbReference type="EMBL" id="JBJXBP010000007">
    <property type="protein sequence ID" value="KAL3819592.1"/>
    <property type="molecule type" value="Genomic_DNA"/>
</dbReference>
<evidence type="ECO:0000313" key="6">
    <source>
        <dbReference type="Proteomes" id="UP001634393"/>
    </source>
</evidence>
<keyword evidence="2" id="KW-0175">Coiled coil</keyword>
<dbReference type="AlphaFoldDB" id="A0ABD3S596"/>
<name>A0ABD3S596_9LAMI</name>
<feature type="compositionally biased region" description="Basic and acidic residues" evidence="3">
    <location>
        <begin position="108"/>
        <end position="119"/>
    </location>
</feature>
<protein>
    <recommendedName>
        <fullName evidence="4">Glabrous enhancer-binding protein-like DBD domain-containing protein</fullName>
    </recommendedName>
</protein>
<comment type="caution">
    <text evidence="5">The sequence shown here is derived from an EMBL/GenBank/DDBJ whole genome shotgun (WGS) entry which is preliminary data.</text>
</comment>
<gene>
    <name evidence="5" type="ORF">ACJIZ3_005497</name>
</gene>
<evidence type="ECO:0000256" key="2">
    <source>
        <dbReference type="SAM" id="Coils"/>
    </source>
</evidence>
<dbReference type="GO" id="GO:0010468">
    <property type="term" value="P:regulation of gene expression"/>
    <property type="evidence" value="ECO:0007669"/>
    <property type="project" value="UniProtKB-ARBA"/>
</dbReference>
<dbReference type="Pfam" id="PF04504">
    <property type="entry name" value="GeBP-like_DBD"/>
    <property type="match status" value="1"/>
</dbReference>